<feature type="chain" id="PRO_5040345789" description="Reverse transcriptase zinc-binding domain-containing protein" evidence="1">
    <location>
        <begin position="25"/>
        <end position="474"/>
    </location>
</feature>
<evidence type="ECO:0000256" key="1">
    <source>
        <dbReference type="SAM" id="SignalP"/>
    </source>
</evidence>
<dbReference type="PANTHER" id="PTHR35455">
    <property type="entry name" value="UNNAMED PRODUCT"/>
    <property type="match status" value="1"/>
</dbReference>
<evidence type="ECO:0000313" key="4">
    <source>
        <dbReference type="Proteomes" id="UP000235145"/>
    </source>
</evidence>
<reference evidence="3 4" key="1">
    <citation type="journal article" date="2017" name="Nat. Commun.">
        <title>Genome assembly with in vitro proximity ligation data and whole-genome triplication in lettuce.</title>
        <authorList>
            <person name="Reyes-Chin-Wo S."/>
            <person name="Wang Z."/>
            <person name="Yang X."/>
            <person name="Kozik A."/>
            <person name="Arikit S."/>
            <person name="Song C."/>
            <person name="Xia L."/>
            <person name="Froenicke L."/>
            <person name="Lavelle D.O."/>
            <person name="Truco M.J."/>
            <person name="Xia R."/>
            <person name="Zhu S."/>
            <person name="Xu C."/>
            <person name="Xu H."/>
            <person name="Xu X."/>
            <person name="Cox K."/>
            <person name="Korf I."/>
            <person name="Meyers B.C."/>
            <person name="Michelmore R.W."/>
        </authorList>
    </citation>
    <scope>NUCLEOTIDE SEQUENCE [LARGE SCALE GENOMIC DNA]</scope>
    <source>
        <strain evidence="4">cv. Salinas</strain>
        <tissue evidence="3">Seedlings</tissue>
    </source>
</reference>
<protein>
    <recommendedName>
        <fullName evidence="2">Reverse transcriptase zinc-binding domain-containing protein</fullName>
    </recommendedName>
</protein>
<dbReference type="Proteomes" id="UP000235145">
    <property type="component" value="Unassembled WGS sequence"/>
</dbReference>
<dbReference type="PANTHER" id="PTHR35455:SF1">
    <property type="entry name" value="AGAP005842-PA"/>
    <property type="match status" value="1"/>
</dbReference>
<evidence type="ECO:0000259" key="2">
    <source>
        <dbReference type="Pfam" id="PF13966"/>
    </source>
</evidence>
<name>A0A9R1VUW8_LACSA</name>
<feature type="signal peptide" evidence="1">
    <location>
        <begin position="1"/>
        <end position="24"/>
    </location>
</feature>
<comment type="caution">
    <text evidence="3">The sequence shown here is derived from an EMBL/GenBank/DDBJ whole genome shotgun (WGS) entry which is preliminary data.</text>
</comment>
<dbReference type="Pfam" id="PF16029">
    <property type="entry name" value="DUF4787"/>
    <property type="match status" value="1"/>
</dbReference>
<dbReference type="InterPro" id="IPR031985">
    <property type="entry name" value="DUF4787"/>
</dbReference>
<proteinExistence type="predicted"/>
<organism evidence="3 4">
    <name type="scientific">Lactuca sativa</name>
    <name type="common">Garden lettuce</name>
    <dbReference type="NCBI Taxonomy" id="4236"/>
    <lineage>
        <taxon>Eukaryota</taxon>
        <taxon>Viridiplantae</taxon>
        <taxon>Streptophyta</taxon>
        <taxon>Embryophyta</taxon>
        <taxon>Tracheophyta</taxon>
        <taxon>Spermatophyta</taxon>
        <taxon>Magnoliopsida</taxon>
        <taxon>eudicotyledons</taxon>
        <taxon>Gunneridae</taxon>
        <taxon>Pentapetalae</taxon>
        <taxon>asterids</taxon>
        <taxon>campanulids</taxon>
        <taxon>Asterales</taxon>
        <taxon>Asteraceae</taxon>
        <taxon>Cichorioideae</taxon>
        <taxon>Cichorieae</taxon>
        <taxon>Lactucinae</taxon>
        <taxon>Lactuca</taxon>
    </lineage>
</organism>
<keyword evidence="1" id="KW-0732">Signal</keyword>
<dbReference type="EMBL" id="NBSK02000004">
    <property type="protein sequence ID" value="KAJ0212960.1"/>
    <property type="molecule type" value="Genomic_DNA"/>
</dbReference>
<sequence length="474" mass="55407">MAAIHKTLVFLIWAVIICSVEVLAKKSPRPISDTEVRQRKQNCYSDIELGYWGKQCKSSMVAKENCALKCLSPACYELIYESDPLEEGEKDYVRSQEYKYYCLWERAWMVLENLYCVKVILKNVVHPYKGVQNSRRFGYSVYSMRTLSCSPSISLSFPCSSISWKGKLRCNQDVDGQSINIRNTRFWKDIWIDNVRLSSHFPRLFALEEEKECSVADRCNASGWLWRWSRQVRDSGSTTSQFSALTRVLSHVTCVDQADSWEWGVDPDEGFTVNNTRKYIDSILLQEGMIQTRWCRLVPIKVNIHLWRTILDRLPTRYNLACRGVDMISVLCPLYSTKIEVCSHVFVNCDVAKEIWNKVFKWLDLPFPLFANVAEILDWMDGIPSSLKKKRKLEVIINTTIWVIWDYRNSEVFKTYNMRKNHIFESIVIHSFNWFSSRNSKKGMTNLTLSGLEKEDEHTIESLIPFEILGRICW</sequence>
<keyword evidence="4" id="KW-1185">Reference proteome</keyword>
<feature type="domain" description="Reverse transcriptase zinc-binding" evidence="2">
    <location>
        <begin position="289"/>
        <end position="356"/>
    </location>
</feature>
<evidence type="ECO:0000313" key="3">
    <source>
        <dbReference type="EMBL" id="KAJ0212960.1"/>
    </source>
</evidence>
<dbReference type="Pfam" id="PF13966">
    <property type="entry name" value="zf-RVT"/>
    <property type="match status" value="1"/>
</dbReference>
<dbReference type="AlphaFoldDB" id="A0A9R1VUW8"/>
<accession>A0A9R1VUW8</accession>
<gene>
    <name evidence="3" type="ORF">LSAT_V11C400173340</name>
</gene>
<dbReference type="InterPro" id="IPR026960">
    <property type="entry name" value="RVT-Znf"/>
</dbReference>